<dbReference type="NCBIfam" id="NF038228">
    <property type="entry name" value="IcmH_DotU_IVB"/>
    <property type="match status" value="1"/>
</dbReference>
<organism evidence="4">
    <name type="scientific">hydrothermal vent metagenome</name>
    <dbReference type="NCBI Taxonomy" id="652676"/>
    <lineage>
        <taxon>unclassified sequences</taxon>
        <taxon>metagenomes</taxon>
        <taxon>ecological metagenomes</taxon>
    </lineage>
</organism>
<dbReference type="EMBL" id="UOFP01000260">
    <property type="protein sequence ID" value="VAW89213.1"/>
    <property type="molecule type" value="Genomic_DNA"/>
</dbReference>
<dbReference type="PANTHER" id="PTHR38033">
    <property type="entry name" value="MEMBRANE PROTEIN-RELATED"/>
    <property type="match status" value="1"/>
</dbReference>
<evidence type="ECO:0000313" key="4">
    <source>
        <dbReference type="EMBL" id="VAW89213.1"/>
    </source>
</evidence>
<dbReference type="InterPro" id="IPR017732">
    <property type="entry name" value="T4/T6SS_DotU"/>
</dbReference>
<keyword evidence="2" id="KW-0472">Membrane</keyword>
<dbReference type="NCBIfam" id="TIGR03349">
    <property type="entry name" value="IV_VI_DotU"/>
    <property type="match status" value="1"/>
</dbReference>
<proteinExistence type="predicted"/>
<evidence type="ECO:0000259" key="3">
    <source>
        <dbReference type="Pfam" id="PF09850"/>
    </source>
</evidence>
<accession>A0A3B0ZLZ6</accession>
<protein>
    <submittedName>
        <fullName evidence="4">Outer membrane protein ImpK/VasF, OmpA/MotB domain</fullName>
    </submittedName>
</protein>
<feature type="compositionally biased region" description="Basic and acidic residues" evidence="1">
    <location>
        <begin position="1"/>
        <end position="19"/>
    </location>
</feature>
<reference evidence="4" key="1">
    <citation type="submission" date="2018-06" db="EMBL/GenBank/DDBJ databases">
        <authorList>
            <person name="Zhirakovskaya E."/>
        </authorList>
    </citation>
    <scope>NUCLEOTIDE SEQUENCE</scope>
</reference>
<gene>
    <name evidence="4" type="ORF">MNBD_GAMMA18-194</name>
</gene>
<keyword evidence="2" id="KW-0812">Transmembrane</keyword>
<sequence>MSSDSVDKTVFRQPVDKGDGTVLRPMPGGRASSNQTNSPSSSTAAPQNPSYMQQPPSSGYSRSQHTDFGSAQFQTTCGLNPLVNASAMLIAVFTKTRETVTHPNVGGLHQQLVSEIKLFEARSKEAGIKPEIVLAARYLLCTILDEAVLNMPWGAESAWTQRTLLSVFHNETKGGEKFFIILDRMRQSPAENIDILELMYIFLSLGYEGKYRVVHRGRDLLEQLRDELFQIIRRHRGEYERTLSPSWQGLGKIRNTLTEYVPMWVVASIIAGIMLLSYSGLRYWMHESTNHVAKQLTEISTTDLASKKISTP</sequence>
<dbReference type="PANTHER" id="PTHR38033:SF1">
    <property type="entry name" value="DOTU FAMILY TYPE IV_VI SECRETION SYSTEM PROTEIN"/>
    <property type="match status" value="1"/>
</dbReference>
<dbReference type="Pfam" id="PF09850">
    <property type="entry name" value="DotU"/>
    <property type="match status" value="1"/>
</dbReference>
<evidence type="ECO:0000256" key="2">
    <source>
        <dbReference type="SAM" id="Phobius"/>
    </source>
</evidence>
<feature type="compositionally biased region" description="Low complexity" evidence="1">
    <location>
        <begin position="31"/>
        <end position="50"/>
    </location>
</feature>
<name>A0A3B0ZLZ6_9ZZZZ</name>
<feature type="compositionally biased region" description="Polar residues" evidence="1">
    <location>
        <begin position="51"/>
        <end position="66"/>
    </location>
</feature>
<dbReference type="Gene3D" id="1.25.40.590">
    <property type="entry name" value="Type IV / VI secretion system, DotU"/>
    <property type="match status" value="1"/>
</dbReference>
<feature type="transmembrane region" description="Helical" evidence="2">
    <location>
        <begin position="261"/>
        <end position="281"/>
    </location>
</feature>
<feature type="domain" description="Type IV / VI secretion system DotU" evidence="3">
    <location>
        <begin position="81"/>
        <end position="284"/>
    </location>
</feature>
<keyword evidence="2" id="KW-1133">Transmembrane helix</keyword>
<feature type="region of interest" description="Disordered" evidence="1">
    <location>
        <begin position="1"/>
        <end position="66"/>
    </location>
</feature>
<dbReference type="InterPro" id="IPR038522">
    <property type="entry name" value="T4/T6SS_DotU_sf"/>
</dbReference>
<evidence type="ECO:0000256" key="1">
    <source>
        <dbReference type="SAM" id="MobiDB-lite"/>
    </source>
</evidence>
<dbReference type="AlphaFoldDB" id="A0A3B0ZLZ6"/>